<dbReference type="SUPFAM" id="SSF53098">
    <property type="entry name" value="Ribonuclease H-like"/>
    <property type="match status" value="1"/>
</dbReference>
<sequence length="141" mass="15394">MATADPVTLYTDGASRGNPGDAAWAYVIVRGGSVVAGSSGFIGKTTNNVAEYHAIINGLKAARAFTRDRLTVRSDSELVVRQLTGRYRITKDHLAALADEVRQRMRDFAEVRFENVPREHPCICVADRLCNETLDAERGAA</sequence>
<evidence type="ECO:0000259" key="1">
    <source>
        <dbReference type="PROSITE" id="PS50879"/>
    </source>
</evidence>
<dbReference type="InterPro" id="IPR002156">
    <property type="entry name" value="RNaseH_domain"/>
</dbReference>
<dbReference type="PANTHER" id="PTHR47723:SF24">
    <property type="entry name" value="RNASE H TYPE-1 DOMAIN-CONTAINING PROTEIN"/>
    <property type="match status" value="1"/>
</dbReference>
<reference evidence="2 3" key="1">
    <citation type="submission" date="2019-10" db="EMBL/GenBank/DDBJ databases">
        <title>Isolation and characterization of Methanoculleus sp. Wushi-C6 from a hot spring well.</title>
        <authorList>
            <person name="Chen S.-C."/>
            <person name="Lan Z.-H."/>
            <person name="You Y.-T."/>
            <person name="Lai M.-C."/>
        </authorList>
    </citation>
    <scope>NUCLEOTIDE SEQUENCE [LARGE SCALE GENOMIC DNA]</scope>
    <source>
        <strain evidence="2 3">Wushi-C6</strain>
    </source>
</reference>
<dbReference type="InterPro" id="IPR036397">
    <property type="entry name" value="RNaseH_sf"/>
</dbReference>
<keyword evidence="3" id="KW-1185">Reference proteome</keyword>
<accession>A0ABU3WZT6</accession>
<evidence type="ECO:0000313" key="2">
    <source>
        <dbReference type="EMBL" id="MDV2481309.1"/>
    </source>
</evidence>
<dbReference type="PANTHER" id="PTHR47723">
    <property type="entry name" value="OS05G0353850 PROTEIN"/>
    <property type="match status" value="1"/>
</dbReference>
<dbReference type="CDD" id="cd09279">
    <property type="entry name" value="RNase_HI_like"/>
    <property type="match status" value="1"/>
</dbReference>
<dbReference type="EMBL" id="WBKO01000001">
    <property type="protein sequence ID" value="MDV2481309.1"/>
    <property type="molecule type" value="Genomic_DNA"/>
</dbReference>
<gene>
    <name evidence="2" type="ORF">F8E02_04665</name>
</gene>
<dbReference type="InterPro" id="IPR012337">
    <property type="entry name" value="RNaseH-like_sf"/>
</dbReference>
<protein>
    <submittedName>
        <fullName evidence="2">Ribonuclease HI family protein</fullName>
    </submittedName>
</protein>
<dbReference type="PROSITE" id="PS50879">
    <property type="entry name" value="RNASE_H_1"/>
    <property type="match status" value="1"/>
</dbReference>
<dbReference type="Gene3D" id="3.30.420.10">
    <property type="entry name" value="Ribonuclease H-like superfamily/Ribonuclease H"/>
    <property type="match status" value="1"/>
</dbReference>
<name>A0ABU3WZT6_9EURY</name>
<dbReference type="Pfam" id="PF13456">
    <property type="entry name" value="RVT_3"/>
    <property type="match status" value="1"/>
</dbReference>
<comment type="caution">
    <text evidence="2">The sequence shown here is derived from an EMBL/GenBank/DDBJ whole genome shotgun (WGS) entry which is preliminary data.</text>
</comment>
<feature type="domain" description="RNase H type-1" evidence="1">
    <location>
        <begin position="3"/>
        <end position="135"/>
    </location>
</feature>
<dbReference type="Proteomes" id="UP001281203">
    <property type="component" value="Unassembled WGS sequence"/>
</dbReference>
<evidence type="ECO:0000313" key="3">
    <source>
        <dbReference type="Proteomes" id="UP001281203"/>
    </source>
</evidence>
<dbReference type="InterPro" id="IPR053151">
    <property type="entry name" value="RNase_H-like"/>
</dbReference>
<proteinExistence type="predicted"/>
<organism evidence="2 3">
    <name type="scientific">Methanoculleus caldifontis</name>
    <dbReference type="NCBI Taxonomy" id="2651577"/>
    <lineage>
        <taxon>Archaea</taxon>
        <taxon>Methanobacteriati</taxon>
        <taxon>Methanobacteriota</taxon>
        <taxon>Stenosarchaea group</taxon>
        <taxon>Methanomicrobia</taxon>
        <taxon>Methanomicrobiales</taxon>
        <taxon>Methanomicrobiaceae</taxon>
        <taxon>Methanoculleus</taxon>
    </lineage>
</organism>